<sequence>MKRKRNIKHVLAAYEDSFAIEKKDSREEHIESLRAKSLAGYRVKTIKSGEILEIEAYPFWEVPQGLRKKKSESSQAQKNLNDKNTKKHVTRLINANFRNYVDIWLTYTYPQGKMPVDFEQAKKDMTNLIRRMRDWLKKQEQYKGFKLKYIYVTEHTRDGNKVRSHHHMVTNFPDRDVAEKLWNCGGRTQSRRLQSDDFGFEGMARYITKEKGSKTMKRYTPSRNLKQPTVTVADKKLTRRRAEKIAKDEVSAHEIFEKWHKNYQFKDMQVKFSDFVSGAYLYVRMKRIDSITKERRKLDDEDDQHY</sequence>
<dbReference type="InterPro" id="IPR056906">
    <property type="entry name" value="ORF2/G2P_dom"/>
</dbReference>
<feature type="domain" description="Replication-associated protein ORF2/G2P" evidence="1">
    <location>
        <begin position="103"/>
        <end position="210"/>
    </location>
</feature>
<protein>
    <recommendedName>
        <fullName evidence="1">Replication-associated protein ORF2/G2P domain-containing protein</fullName>
    </recommendedName>
</protein>
<proteinExistence type="predicted"/>
<dbReference type="Proteomes" id="UP001289615">
    <property type="component" value="Unassembled WGS sequence"/>
</dbReference>
<keyword evidence="3" id="KW-1185">Reference proteome</keyword>
<dbReference type="EMBL" id="JAXUIA010000014">
    <property type="protein sequence ID" value="MEA0978304.1"/>
    <property type="molecule type" value="Genomic_DNA"/>
</dbReference>
<name>A0ABU5NQM2_9BACI</name>
<evidence type="ECO:0000313" key="2">
    <source>
        <dbReference type="EMBL" id="MEA0978304.1"/>
    </source>
</evidence>
<dbReference type="RefSeq" id="WP_322611965.1">
    <property type="nucleotide sequence ID" value="NZ_JAXLNX010000019.1"/>
</dbReference>
<accession>A0ABU5NQM2</accession>
<organism evidence="2 3">
    <name type="scientific">Lysinibacillus irui</name>
    <dbReference type="NCBI Taxonomy" id="2998077"/>
    <lineage>
        <taxon>Bacteria</taxon>
        <taxon>Bacillati</taxon>
        <taxon>Bacillota</taxon>
        <taxon>Bacilli</taxon>
        <taxon>Bacillales</taxon>
        <taxon>Bacillaceae</taxon>
        <taxon>Lysinibacillus</taxon>
    </lineage>
</organism>
<comment type="caution">
    <text evidence="2">The sequence shown here is derived from an EMBL/GenBank/DDBJ whole genome shotgun (WGS) entry which is preliminary data.</text>
</comment>
<reference evidence="2 3" key="1">
    <citation type="submission" date="2023-12" db="EMBL/GenBank/DDBJ databases">
        <title>Genome comparison identifies genes involved in endophytic behavior of Lysinibacillus irui and provides insights into its role as a plant-growth promoting bacterium.</title>
        <authorList>
            <person name="Hilario S."/>
            <person name="Matos I."/>
            <person name="Goncalves M.F.M."/>
            <person name="Pardo C.A."/>
            <person name="Santos M.J."/>
        </authorList>
    </citation>
    <scope>NUCLEOTIDE SEQUENCE [LARGE SCALE GENOMIC DNA]</scope>
    <source>
        <strain evidence="2 3">B3</strain>
    </source>
</reference>
<evidence type="ECO:0000259" key="1">
    <source>
        <dbReference type="Pfam" id="PF23343"/>
    </source>
</evidence>
<gene>
    <name evidence="2" type="ORF">U6C28_18520</name>
</gene>
<dbReference type="Pfam" id="PF23343">
    <property type="entry name" value="REP_ORF2-G2P"/>
    <property type="match status" value="1"/>
</dbReference>
<evidence type="ECO:0000313" key="3">
    <source>
        <dbReference type="Proteomes" id="UP001289615"/>
    </source>
</evidence>